<dbReference type="InParanoid" id="A0A067PXV2"/>
<name>A0A067PXV2_9AGAM</name>
<accession>A0A067PXV2</accession>
<feature type="transmembrane region" description="Helical" evidence="1">
    <location>
        <begin position="236"/>
        <end position="255"/>
    </location>
</feature>
<keyword evidence="4" id="KW-1185">Reference proteome</keyword>
<evidence type="ECO:0000313" key="3">
    <source>
        <dbReference type="EMBL" id="KDQ55171.1"/>
    </source>
</evidence>
<keyword evidence="1" id="KW-0472">Membrane</keyword>
<dbReference type="Proteomes" id="UP000027265">
    <property type="component" value="Unassembled WGS sequence"/>
</dbReference>
<dbReference type="Pfam" id="PF20151">
    <property type="entry name" value="DUF6533"/>
    <property type="match status" value="1"/>
</dbReference>
<keyword evidence="1" id="KW-0812">Transmembrane</keyword>
<organism evidence="3 4">
    <name type="scientific">Jaapia argillacea MUCL 33604</name>
    <dbReference type="NCBI Taxonomy" id="933084"/>
    <lineage>
        <taxon>Eukaryota</taxon>
        <taxon>Fungi</taxon>
        <taxon>Dikarya</taxon>
        <taxon>Basidiomycota</taxon>
        <taxon>Agaricomycotina</taxon>
        <taxon>Agaricomycetes</taxon>
        <taxon>Agaricomycetidae</taxon>
        <taxon>Jaapiales</taxon>
        <taxon>Jaapiaceae</taxon>
        <taxon>Jaapia</taxon>
    </lineage>
</organism>
<feature type="transmembrane region" description="Helical" evidence="1">
    <location>
        <begin position="58"/>
        <end position="77"/>
    </location>
</feature>
<dbReference type="STRING" id="933084.A0A067PXV2"/>
<feature type="domain" description="DUF6533" evidence="2">
    <location>
        <begin position="26"/>
        <end position="69"/>
    </location>
</feature>
<evidence type="ECO:0000256" key="1">
    <source>
        <dbReference type="SAM" id="Phobius"/>
    </source>
</evidence>
<feature type="transmembrane region" description="Helical" evidence="1">
    <location>
        <begin position="128"/>
        <end position="152"/>
    </location>
</feature>
<feature type="transmembrane region" description="Helical" evidence="1">
    <location>
        <begin position="210"/>
        <end position="230"/>
    </location>
</feature>
<dbReference type="HOGENOM" id="CLU_035509_10_2_1"/>
<evidence type="ECO:0000259" key="2">
    <source>
        <dbReference type="Pfam" id="PF20151"/>
    </source>
</evidence>
<reference evidence="4" key="1">
    <citation type="journal article" date="2014" name="Proc. Natl. Acad. Sci. U.S.A.">
        <title>Extensive sampling of basidiomycete genomes demonstrates inadequacy of the white-rot/brown-rot paradigm for wood decay fungi.</title>
        <authorList>
            <person name="Riley R."/>
            <person name="Salamov A.A."/>
            <person name="Brown D.W."/>
            <person name="Nagy L.G."/>
            <person name="Floudas D."/>
            <person name="Held B.W."/>
            <person name="Levasseur A."/>
            <person name="Lombard V."/>
            <person name="Morin E."/>
            <person name="Otillar R."/>
            <person name="Lindquist E.A."/>
            <person name="Sun H."/>
            <person name="LaButti K.M."/>
            <person name="Schmutz J."/>
            <person name="Jabbour D."/>
            <person name="Luo H."/>
            <person name="Baker S.E."/>
            <person name="Pisabarro A.G."/>
            <person name="Walton J.D."/>
            <person name="Blanchette R.A."/>
            <person name="Henrissat B."/>
            <person name="Martin F."/>
            <person name="Cullen D."/>
            <person name="Hibbett D.S."/>
            <person name="Grigoriev I.V."/>
        </authorList>
    </citation>
    <scope>NUCLEOTIDE SEQUENCE [LARGE SCALE GENOMIC DNA]</scope>
    <source>
        <strain evidence="4">MUCL 33604</strain>
    </source>
</reference>
<protein>
    <recommendedName>
        <fullName evidence="2">DUF6533 domain-containing protein</fullName>
    </recommendedName>
</protein>
<feature type="transmembrane region" description="Helical" evidence="1">
    <location>
        <begin position="164"/>
        <end position="189"/>
    </location>
</feature>
<keyword evidence="1" id="KW-1133">Transmembrane helix</keyword>
<dbReference type="EMBL" id="KL197726">
    <property type="protein sequence ID" value="KDQ55171.1"/>
    <property type="molecule type" value="Genomic_DNA"/>
</dbReference>
<feature type="transmembrane region" description="Helical" evidence="1">
    <location>
        <begin position="97"/>
        <end position="116"/>
    </location>
</feature>
<sequence>MSTDVDGGFPSGVYEAAAVQAVNRSSVAALAFLVYDVALTFGDEINFIWLRPWTYTKILFFYVRYMAIVIQFSTLFITGELSFNLQYSHHACYIWQVWQGGSVVSVTLAVDFILILRVHALYGGNKIITSIIGFFYIAEIVAMITSLVIAIPGMDYDSICLINYSPSLILLCGAASVLFQGLLFGFTAYQFFVGLRRGRGRLVTLLMRDGTWAFFLIFSIVVLYTILLVVDTTYSGIFYGWTLTALSIAGYRILLNLQSLSPSPRTRSTTTTTDTSRYTDTRIEFTTNLNAGRSADDGYGGPSQFDTMWYGSEEYEMDIVEREGQG</sequence>
<evidence type="ECO:0000313" key="4">
    <source>
        <dbReference type="Proteomes" id="UP000027265"/>
    </source>
</evidence>
<proteinExistence type="predicted"/>
<dbReference type="OrthoDB" id="2637653at2759"/>
<dbReference type="AlphaFoldDB" id="A0A067PXV2"/>
<dbReference type="InterPro" id="IPR045340">
    <property type="entry name" value="DUF6533"/>
</dbReference>
<gene>
    <name evidence="3" type="ORF">JAAARDRAFT_60123</name>
</gene>